<comment type="caution">
    <text evidence="7">The sequence shown here is derived from an EMBL/GenBank/DDBJ whole genome shotgun (WGS) entry which is preliminary data.</text>
</comment>
<keyword evidence="4 6" id="KW-1133">Transmembrane helix</keyword>
<protein>
    <submittedName>
        <fullName evidence="7">NarK/NasA family nitrate transporter</fullName>
    </submittedName>
</protein>
<accession>A0ABU3WLQ9</accession>
<dbReference type="InterPro" id="IPR011701">
    <property type="entry name" value="MFS"/>
</dbReference>
<feature type="transmembrane region" description="Helical" evidence="6">
    <location>
        <begin position="439"/>
        <end position="460"/>
    </location>
</feature>
<dbReference type="Pfam" id="PF07690">
    <property type="entry name" value="MFS_1"/>
    <property type="match status" value="1"/>
</dbReference>
<feature type="transmembrane region" description="Helical" evidence="6">
    <location>
        <begin position="174"/>
        <end position="196"/>
    </location>
</feature>
<comment type="subcellular location">
    <subcellularLocation>
        <location evidence="1">Membrane</location>
        <topology evidence="1">Multi-pass membrane protein</topology>
    </subcellularLocation>
</comment>
<dbReference type="SUPFAM" id="SSF103473">
    <property type="entry name" value="MFS general substrate transporter"/>
    <property type="match status" value="1"/>
</dbReference>
<sequence length="483" mass="50854">MAVAIENETLRAKFARKHNIEHWDAEDVEAWESGNKDIAKRNLIWSVIAEHVGFSVWSIWSVMVLFMPTDVYGIDAAGKFFLVAVPTLVGSILRIPYTVATARFGGRNWTIFSAVVLFVPLVATLYLMLEPGHSYTTFLLVAAIAGVGGGNFASSMTNINAFYPQRLKGWALGLNAGGGNIGVPVIQLIGLFVIATVGNTEPWIVCAIYLVLCGVAAVGAALFMDNLGGQKADLRAMGAALKFRDSWVVSFLYIGTFGSFIGFSFAFGQVLQINFLAGGDTPAQAALHAAQIAFIGPLLGSISRPFGGKLADRIGGGRITMVTFAAMTMAAGVLIVAGVLDDATAGAPNGGIMIAYVLGFIALFLLSGLGNGSVYKMIPSIFEAKAQSLEHLDRAAKAAWSRTMSGALIGFAGAIGGLGGVGINLVLRASYAGAAKSATMAFWVFGGFYLVCIAVTWLVFLRTPRAATVTETAEVDRPTVPVV</sequence>
<dbReference type="CDD" id="cd17341">
    <property type="entry name" value="MFS_NRT2_like"/>
    <property type="match status" value="1"/>
</dbReference>
<evidence type="ECO:0000256" key="2">
    <source>
        <dbReference type="ARBA" id="ARBA00008432"/>
    </source>
</evidence>
<feature type="transmembrane region" description="Helical" evidence="6">
    <location>
        <begin position="135"/>
        <end position="153"/>
    </location>
</feature>
<keyword evidence="5 6" id="KW-0472">Membrane</keyword>
<evidence type="ECO:0000256" key="1">
    <source>
        <dbReference type="ARBA" id="ARBA00004141"/>
    </source>
</evidence>
<feature type="transmembrane region" description="Helical" evidence="6">
    <location>
        <begin position="319"/>
        <end position="340"/>
    </location>
</feature>
<evidence type="ECO:0000256" key="6">
    <source>
        <dbReference type="SAM" id="Phobius"/>
    </source>
</evidence>
<feature type="transmembrane region" description="Helical" evidence="6">
    <location>
        <begin position="109"/>
        <end position="129"/>
    </location>
</feature>
<keyword evidence="8" id="KW-1185">Reference proteome</keyword>
<feature type="transmembrane region" description="Helical" evidence="6">
    <location>
        <begin position="80"/>
        <end position="97"/>
    </location>
</feature>
<feature type="transmembrane region" description="Helical" evidence="6">
    <location>
        <begin position="407"/>
        <end position="427"/>
    </location>
</feature>
<dbReference type="EMBL" id="WBMO01000001">
    <property type="protein sequence ID" value="MDV2474927.1"/>
    <property type="molecule type" value="Genomic_DNA"/>
</dbReference>
<dbReference type="InterPro" id="IPR044772">
    <property type="entry name" value="NO3_transporter"/>
</dbReference>
<dbReference type="Gene3D" id="1.20.1250.20">
    <property type="entry name" value="MFS general substrate transporter like domains"/>
    <property type="match status" value="1"/>
</dbReference>
<reference evidence="7 8" key="1">
    <citation type="submission" date="2019-10" db="EMBL/GenBank/DDBJ databases">
        <title>Draft Genome Assembly of Rhodococcus zopfii DSM44189.</title>
        <authorList>
            <person name="Sutton J.M."/>
            <person name="Akob D.M."/>
            <person name="Bushman T.J."/>
        </authorList>
    </citation>
    <scope>NUCLEOTIDE SEQUENCE [LARGE SCALE GENOMIC DNA]</scope>
    <source>
        <strain evidence="7 8">DSM 44189</strain>
    </source>
</reference>
<keyword evidence="3 6" id="KW-0812">Transmembrane</keyword>
<evidence type="ECO:0000256" key="4">
    <source>
        <dbReference type="ARBA" id="ARBA00022989"/>
    </source>
</evidence>
<dbReference type="RefSeq" id="WP_072811719.1">
    <property type="nucleotide sequence ID" value="NZ_JAHWLX010000103.1"/>
</dbReference>
<evidence type="ECO:0000313" key="7">
    <source>
        <dbReference type="EMBL" id="MDV2474927.1"/>
    </source>
</evidence>
<organism evidence="7 8">
    <name type="scientific">Rhodococcus zopfii</name>
    <dbReference type="NCBI Taxonomy" id="43772"/>
    <lineage>
        <taxon>Bacteria</taxon>
        <taxon>Bacillati</taxon>
        <taxon>Actinomycetota</taxon>
        <taxon>Actinomycetes</taxon>
        <taxon>Mycobacteriales</taxon>
        <taxon>Nocardiaceae</taxon>
        <taxon>Rhodococcus</taxon>
    </lineage>
</organism>
<feature type="transmembrane region" description="Helical" evidence="6">
    <location>
        <begin position="245"/>
        <end position="267"/>
    </location>
</feature>
<gene>
    <name evidence="7" type="ORF">F8M49_04875</name>
</gene>
<dbReference type="InterPro" id="IPR036259">
    <property type="entry name" value="MFS_trans_sf"/>
</dbReference>
<evidence type="ECO:0000256" key="5">
    <source>
        <dbReference type="ARBA" id="ARBA00023136"/>
    </source>
</evidence>
<evidence type="ECO:0000256" key="3">
    <source>
        <dbReference type="ARBA" id="ARBA00022692"/>
    </source>
</evidence>
<dbReference type="Proteomes" id="UP001275440">
    <property type="component" value="Unassembled WGS sequence"/>
</dbReference>
<feature type="transmembrane region" description="Helical" evidence="6">
    <location>
        <begin position="287"/>
        <end position="307"/>
    </location>
</feature>
<comment type="similarity">
    <text evidence="2">Belongs to the major facilitator superfamily. Nitrate/nitrite porter (TC 2.A.1.8) family.</text>
</comment>
<feature type="transmembrane region" description="Helical" evidence="6">
    <location>
        <begin position="43"/>
        <end position="68"/>
    </location>
</feature>
<name>A0ABU3WLQ9_9NOCA</name>
<proteinExistence type="inferred from homology"/>
<evidence type="ECO:0000313" key="8">
    <source>
        <dbReference type="Proteomes" id="UP001275440"/>
    </source>
</evidence>
<dbReference type="PANTHER" id="PTHR23515">
    <property type="entry name" value="HIGH-AFFINITY NITRATE TRANSPORTER 2.3"/>
    <property type="match status" value="1"/>
</dbReference>
<feature type="transmembrane region" description="Helical" evidence="6">
    <location>
        <begin position="352"/>
        <end position="370"/>
    </location>
</feature>
<feature type="transmembrane region" description="Helical" evidence="6">
    <location>
        <begin position="202"/>
        <end position="224"/>
    </location>
</feature>